<protein>
    <submittedName>
        <fullName evidence="2">Uncharacterized protein</fullName>
    </submittedName>
</protein>
<reference evidence="2" key="1">
    <citation type="submission" date="2021-02" db="EMBL/GenBank/DDBJ databases">
        <authorList>
            <person name="Nieuwenhuis M."/>
            <person name="Van De Peppel L.J.J."/>
        </authorList>
    </citation>
    <scope>NUCLEOTIDE SEQUENCE</scope>
    <source>
        <strain evidence="2">D49</strain>
    </source>
</reference>
<dbReference type="Proteomes" id="UP000717328">
    <property type="component" value="Unassembled WGS sequence"/>
</dbReference>
<evidence type="ECO:0000313" key="2">
    <source>
        <dbReference type="EMBL" id="KAG5642709.1"/>
    </source>
</evidence>
<comment type="caution">
    <text evidence="2">The sequence shown here is derived from an EMBL/GenBank/DDBJ whole genome shotgun (WGS) entry which is preliminary data.</text>
</comment>
<dbReference type="AlphaFoldDB" id="A0A9P7G4H7"/>
<evidence type="ECO:0000256" key="1">
    <source>
        <dbReference type="SAM" id="MobiDB-lite"/>
    </source>
</evidence>
<organism evidence="2 3">
    <name type="scientific">Sphagnurus paluster</name>
    <dbReference type="NCBI Taxonomy" id="117069"/>
    <lineage>
        <taxon>Eukaryota</taxon>
        <taxon>Fungi</taxon>
        <taxon>Dikarya</taxon>
        <taxon>Basidiomycota</taxon>
        <taxon>Agaricomycotina</taxon>
        <taxon>Agaricomycetes</taxon>
        <taxon>Agaricomycetidae</taxon>
        <taxon>Agaricales</taxon>
        <taxon>Tricholomatineae</taxon>
        <taxon>Lyophyllaceae</taxon>
        <taxon>Sphagnurus</taxon>
    </lineage>
</organism>
<gene>
    <name evidence="2" type="ORF">H0H81_010500</name>
</gene>
<name>A0A9P7G4H7_9AGAR</name>
<feature type="compositionally biased region" description="Basic residues" evidence="1">
    <location>
        <begin position="43"/>
        <end position="64"/>
    </location>
</feature>
<proteinExistence type="predicted"/>
<feature type="compositionally biased region" description="Low complexity" evidence="1">
    <location>
        <begin position="13"/>
        <end position="23"/>
    </location>
</feature>
<evidence type="ECO:0000313" key="3">
    <source>
        <dbReference type="Proteomes" id="UP000717328"/>
    </source>
</evidence>
<feature type="compositionally biased region" description="Basic and acidic residues" evidence="1">
    <location>
        <begin position="1"/>
        <end position="11"/>
    </location>
</feature>
<feature type="region of interest" description="Disordered" evidence="1">
    <location>
        <begin position="1"/>
        <end position="64"/>
    </location>
</feature>
<reference evidence="2" key="2">
    <citation type="submission" date="2021-10" db="EMBL/GenBank/DDBJ databases">
        <title>Phylogenomics reveals ancestral predisposition of the termite-cultivated fungus Termitomyces towards a domesticated lifestyle.</title>
        <authorList>
            <person name="Auxier B."/>
            <person name="Grum-Grzhimaylo A."/>
            <person name="Cardenas M.E."/>
            <person name="Lodge J.D."/>
            <person name="Laessoe T."/>
            <person name="Pedersen O."/>
            <person name="Smith M.E."/>
            <person name="Kuyper T.W."/>
            <person name="Franco-Molano E.A."/>
            <person name="Baroni T.J."/>
            <person name="Aanen D.K."/>
        </authorList>
    </citation>
    <scope>NUCLEOTIDE SEQUENCE</scope>
    <source>
        <strain evidence="2">D49</strain>
    </source>
</reference>
<accession>A0A9P7G4H7</accession>
<keyword evidence="3" id="KW-1185">Reference proteome</keyword>
<dbReference type="EMBL" id="JABCKI010003310">
    <property type="protein sequence ID" value="KAG5642709.1"/>
    <property type="molecule type" value="Genomic_DNA"/>
</dbReference>
<sequence>MGVHAPRDPHPTPHQSPAAAVPHAPHPPAPPNVRALRAVPGHPHNRARRRAVQPHRARRRRAKL</sequence>